<protein>
    <submittedName>
        <fullName evidence="2">Ribosomal RNA large subunit methyltransferase E</fullName>
    </submittedName>
</protein>
<organism evidence="2 3">
    <name type="scientific">Striga asiatica</name>
    <name type="common">Asiatic witchweed</name>
    <name type="synonym">Buchnera asiatica</name>
    <dbReference type="NCBI Taxonomy" id="4170"/>
    <lineage>
        <taxon>Eukaryota</taxon>
        <taxon>Viridiplantae</taxon>
        <taxon>Streptophyta</taxon>
        <taxon>Embryophyta</taxon>
        <taxon>Tracheophyta</taxon>
        <taxon>Spermatophyta</taxon>
        <taxon>Magnoliopsida</taxon>
        <taxon>eudicotyledons</taxon>
        <taxon>Gunneridae</taxon>
        <taxon>Pentapetalae</taxon>
        <taxon>asterids</taxon>
        <taxon>lamiids</taxon>
        <taxon>Lamiales</taxon>
        <taxon>Orobanchaceae</taxon>
        <taxon>Buchnereae</taxon>
        <taxon>Striga</taxon>
    </lineage>
</organism>
<keyword evidence="2" id="KW-0489">Methyltransferase</keyword>
<gene>
    <name evidence="2" type="ORF">STAS_15694</name>
</gene>
<proteinExistence type="predicted"/>
<dbReference type="EMBL" id="BKCP01005572">
    <property type="protein sequence ID" value="GER39111.1"/>
    <property type="molecule type" value="Genomic_DNA"/>
</dbReference>
<reference evidence="3" key="1">
    <citation type="journal article" date="2019" name="Curr. Biol.">
        <title>Genome Sequence of Striga asiatica Provides Insight into the Evolution of Plant Parasitism.</title>
        <authorList>
            <person name="Yoshida S."/>
            <person name="Kim S."/>
            <person name="Wafula E.K."/>
            <person name="Tanskanen J."/>
            <person name="Kim Y.M."/>
            <person name="Honaas L."/>
            <person name="Yang Z."/>
            <person name="Spallek T."/>
            <person name="Conn C.E."/>
            <person name="Ichihashi Y."/>
            <person name="Cheong K."/>
            <person name="Cui S."/>
            <person name="Der J.P."/>
            <person name="Gundlach H."/>
            <person name="Jiao Y."/>
            <person name="Hori C."/>
            <person name="Ishida J.K."/>
            <person name="Kasahara H."/>
            <person name="Kiba T."/>
            <person name="Kim M.S."/>
            <person name="Koo N."/>
            <person name="Laohavisit A."/>
            <person name="Lee Y.H."/>
            <person name="Lumba S."/>
            <person name="McCourt P."/>
            <person name="Mortimer J.C."/>
            <person name="Mutuku J.M."/>
            <person name="Nomura T."/>
            <person name="Sasaki-Sekimoto Y."/>
            <person name="Seto Y."/>
            <person name="Wang Y."/>
            <person name="Wakatake T."/>
            <person name="Sakakibara H."/>
            <person name="Demura T."/>
            <person name="Yamaguchi S."/>
            <person name="Yoneyama K."/>
            <person name="Manabe R.I."/>
            <person name="Nelson D.C."/>
            <person name="Schulman A.H."/>
            <person name="Timko M.P."/>
            <person name="dePamphilis C.W."/>
            <person name="Choi D."/>
            <person name="Shirasu K."/>
        </authorList>
    </citation>
    <scope>NUCLEOTIDE SEQUENCE [LARGE SCALE GENOMIC DNA]</scope>
    <source>
        <strain evidence="3">cv. UVA1</strain>
    </source>
</reference>
<evidence type="ECO:0000313" key="3">
    <source>
        <dbReference type="Proteomes" id="UP000325081"/>
    </source>
</evidence>
<feature type="region of interest" description="Disordered" evidence="1">
    <location>
        <begin position="1"/>
        <end position="21"/>
    </location>
</feature>
<keyword evidence="3" id="KW-1185">Reference proteome</keyword>
<dbReference type="Proteomes" id="UP000325081">
    <property type="component" value="Unassembled WGS sequence"/>
</dbReference>
<accession>A0A5A7Q2H0</accession>
<dbReference type="GO" id="GO:0008168">
    <property type="term" value="F:methyltransferase activity"/>
    <property type="evidence" value="ECO:0007669"/>
    <property type="project" value="UniProtKB-KW"/>
</dbReference>
<evidence type="ECO:0000256" key="1">
    <source>
        <dbReference type="SAM" id="MobiDB-lite"/>
    </source>
</evidence>
<name>A0A5A7Q2H0_STRAF</name>
<dbReference type="AlphaFoldDB" id="A0A5A7Q2H0"/>
<dbReference type="GO" id="GO:0032259">
    <property type="term" value="P:methylation"/>
    <property type="evidence" value="ECO:0007669"/>
    <property type="project" value="UniProtKB-KW"/>
</dbReference>
<keyword evidence="2" id="KW-0808">Transferase</keyword>
<evidence type="ECO:0000313" key="2">
    <source>
        <dbReference type="EMBL" id="GER39111.1"/>
    </source>
</evidence>
<sequence length="134" mass="14919">MPRLRPLPQRAQDYVTVGQKSPGRSYFSPRFDDNKEHWYSGYLNTSQTLPVKIFFSYGGEEAAGTSGAEPRVLSQRCKQLGQLDIELNEHHKLPIPPLGGAYERGSSASSITGTFTGSKRKLLPMNGKFFRVSP</sequence>
<comment type="caution">
    <text evidence="2">The sequence shown here is derived from an EMBL/GenBank/DDBJ whole genome shotgun (WGS) entry which is preliminary data.</text>
</comment>